<organism evidence="2 3">
    <name type="scientific">Umbelopsis ramanniana AG</name>
    <dbReference type="NCBI Taxonomy" id="1314678"/>
    <lineage>
        <taxon>Eukaryota</taxon>
        <taxon>Fungi</taxon>
        <taxon>Fungi incertae sedis</taxon>
        <taxon>Mucoromycota</taxon>
        <taxon>Mucoromycotina</taxon>
        <taxon>Umbelopsidomycetes</taxon>
        <taxon>Umbelopsidales</taxon>
        <taxon>Umbelopsidaceae</taxon>
        <taxon>Umbelopsis</taxon>
    </lineage>
</organism>
<protein>
    <submittedName>
        <fullName evidence="2">Uncharacterized protein</fullName>
    </submittedName>
</protein>
<name>A0AAD5E598_UMBRA</name>
<evidence type="ECO:0000313" key="2">
    <source>
        <dbReference type="EMBL" id="KAI8576889.1"/>
    </source>
</evidence>
<feature type="compositionally biased region" description="Low complexity" evidence="1">
    <location>
        <begin position="33"/>
        <end position="46"/>
    </location>
</feature>
<dbReference type="AlphaFoldDB" id="A0AAD5E598"/>
<reference evidence="2" key="2">
    <citation type="journal article" date="2022" name="Proc. Natl. Acad. Sci. U.S.A.">
        <title>Diploid-dominant life cycles characterize the early evolution of Fungi.</title>
        <authorList>
            <person name="Amses K.R."/>
            <person name="Simmons D.R."/>
            <person name="Longcore J.E."/>
            <person name="Mondo S.J."/>
            <person name="Seto K."/>
            <person name="Jeronimo G.H."/>
            <person name="Bonds A.E."/>
            <person name="Quandt C.A."/>
            <person name="Davis W.J."/>
            <person name="Chang Y."/>
            <person name="Federici B.A."/>
            <person name="Kuo A."/>
            <person name="LaButti K."/>
            <person name="Pangilinan J."/>
            <person name="Andreopoulos W."/>
            <person name="Tritt A."/>
            <person name="Riley R."/>
            <person name="Hundley H."/>
            <person name="Johnson J."/>
            <person name="Lipzen A."/>
            <person name="Barry K."/>
            <person name="Lang B.F."/>
            <person name="Cuomo C.A."/>
            <person name="Buchler N.E."/>
            <person name="Grigoriev I.V."/>
            <person name="Spatafora J.W."/>
            <person name="Stajich J.E."/>
            <person name="James T.Y."/>
        </authorList>
    </citation>
    <scope>NUCLEOTIDE SEQUENCE</scope>
    <source>
        <strain evidence="2">AG</strain>
    </source>
</reference>
<proteinExistence type="predicted"/>
<dbReference type="GeneID" id="75916601"/>
<keyword evidence="3" id="KW-1185">Reference proteome</keyword>
<reference evidence="2" key="1">
    <citation type="submission" date="2021-06" db="EMBL/GenBank/DDBJ databases">
        <authorList>
            <consortium name="DOE Joint Genome Institute"/>
            <person name="Mondo S.J."/>
            <person name="Amses K.R."/>
            <person name="Simmons D.R."/>
            <person name="Longcore J.E."/>
            <person name="Seto K."/>
            <person name="Alves G.H."/>
            <person name="Bonds A.E."/>
            <person name="Quandt C.A."/>
            <person name="Davis W.J."/>
            <person name="Chang Y."/>
            <person name="Letcher P.M."/>
            <person name="Powell M.J."/>
            <person name="Kuo A."/>
            <person name="Labutti K."/>
            <person name="Pangilinan J."/>
            <person name="Andreopoulos W."/>
            <person name="Tritt A."/>
            <person name="Riley R."/>
            <person name="Hundley H."/>
            <person name="Johnson J."/>
            <person name="Lipzen A."/>
            <person name="Barry K."/>
            <person name="Berbee M.L."/>
            <person name="Buchler N.E."/>
            <person name="Grigoriev I.V."/>
            <person name="Spatafora J.W."/>
            <person name="Stajich J.E."/>
            <person name="James T.Y."/>
        </authorList>
    </citation>
    <scope>NUCLEOTIDE SEQUENCE</scope>
    <source>
        <strain evidence="2">AG</strain>
    </source>
</reference>
<comment type="caution">
    <text evidence="2">The sequence shown here is derived from an EMBL/GenBank/DDBJ whole genome shotgun (WGS) entry which is preliminary data.</text>
</comment>
<dbReference type="EMBL" id="MU620948">
    <property type="protein sequence ID" value="KAI8576889.1"/>
    <property type="molecule type" value="Genomic_DNA"/>
</dbReference>
<feature type="region of interest" description="Disordered" evidence="1">
    <location>
        <begin position="1"/>
        <end position="56"/>
    </location>
</feature>
<accession>A0AAD5E598</accession>
<dbReference type="RefSeq" id="XP_051441893.1">
    <property type="nucleotide sequence ID" value="XM_051591258.1"/>
</dbReference>
<gene>
    <name evidence="2" type="ORF">K450DRAFT_254784</name>
</gene>
<dbReference type="Proteomes" id="UP001206595">
    <property type="component" value="Unassembled WGS sequence"/>
</dbReference>
<evidence type="ECO:0000313" key="3">
    <source>
        <dbReference type="Proteomes" id="UP001206595"/>
    </source>
</evidence>
<evidence type="ECO:0000256" key="1">
    <source>
        <dbReference type="SAM" id="MobiDB-lite"/>
    </source>
</evidence>
<sequence>MPHMPFLSSRVLRNSPPAAKLQDMFQHGRRRSSSQSSRRTNGSNENDSLEDSSSHNSHRLSHIIAKHFPKKQEVVQEHEIDFPTELQKLQEKFESARTETNFATVSQGSVYYHEDYITCEDAIREMTEAWSLLMDLVDRDTWRVDDEAQSLEMDIKALIDVFACLPRIDRHMDDNDDE</sequence>